<evidence type="ECO:0000259" key="6">
    <source>
        <dbReference type="Pfam" id="PF01490"/>
    </source>
</evidence>
<dbReference type="Pfam" id="PF01490">
    <property type="entry name" value="Aa_trans"/>
    <property type="match status" value="1"/>
</dbReference>
<evidence type="ECO:0000256" key="4">
    <source>
        <dbReference type="ARBA" id="ARBA00023136"/>
    </source>
</evidence>
<accession>A0AAD5LFM1</accession>
<dbReference type="EMBL" id="JAKCXM010000183">
    <property type="protein sequence ID" value="KAJ0399445.1"/>
    <property type="molecule type" value="Genomic_DNA"/>
</dbReference>
<feature type="transmembrane region" description="Helical" evidence="5">
    <location>
        <begin position="279"/>
        <end position="304"/>
    </location>
</feature>
<feature type="transmembrane region" description="Helical" evidence="5">
    <location>
        <begin position="373"/>
        <end position="392"/>
    </location>
</feature>
<evidence type="ECO:0000256" key="5">
    <source>
        <dbReference type="SAM" id="Phobius"/>
    </source>
</evidence>
<evidence type="ECO:0000313" key="7">
    <source>
        <dbReference type="EMBL" id="KAJ0399445.1"/>
    </source>
</evidence>
<sequence length="485" mass="52651">MTATRKAFFTLEDAKISFNLFCCVCGIGSLGMPANFSRAGPTIAVCAMVFMAFANIYASVVCSKTMLVAPRSVRTFGDLGEWCVGKAGRYLVTFAQMGVCLLVPCAFLVLGGRLLDGLFPEAFKDTTWIILMAASCAPICLTPTLKEGAGAAFAGCLGTVLSCIIGAYVLLDGMKGHPSVPAPDVSFEQVAITFGNLSLAYGAGVIIPALQRQHSDPTRMVRVIVITLGFISALFLTLAAVGYSAVGCQIQGNLLFSIYTNPATGLSDLGFKANWGGVVLAYLFMQLHIQIAFSVLLHPAFFIFERMLLGMHAKKPDDVEAANYANVDTPENEFKVRQSKGSVVSMADIEKDNDDEEDESAEYKGHELKYMGMRLVMITILTIASIVLKDHFIELADFVGAFAHSWSCIILPIVFYLRKLWTSVPMWEKVVGLFVVVVCIVLSVFVTYRTGKSLFLPSSNSDVPFPFCPTEFKHDLYYNASAVGL</sequence>
<feature type="transmembrane region" description="Helical" evidence="5">
    <location>
        <begin position="430"/>
        <end position="448"/>
    </location>
</feature>
<feature type="transmembrane region" description="Helical" evidence="5">
    <location>
        <begin position="16"/>
        <end position="36"/>
    </location>
</feature>
<dbReference type="Proteomes" id="UP001209570">
    <property type="component" value="Unassembled WGS sequence"/>
</dbReference>
<reference evidence="7" key="1">
    <citation type="submission" date="2021-12" db="EMBL/GenBank/DDBJ databases">
        <title>Prjna785345.</title>
        <authorList>
            <person name="Rujirawat T."/>
            <person name="Krajaejun T."/>
        </authorList>
    </citation>
    <scope>NUCLEOTIDE SEQUENCE</scope>
    <source>
        <strain evidence="7">Pi057C3</strain>
    </source>
</reference>
<evidence type="ECO:0000256" key="3">
    <source>
        <dbReference type="ARBA" id="ARBA00022989"/>
    </source>
</evidence>
<comment type="subcellular location">
    <subcellularLocation>
        <location evidence="1">Membrane</location>
        <topology evidence="1">Multi-pass membrane protein</topology>
    </subcellularLocation>
</comment>
<feature type="transmembrane region" description="Helical" evidence="5">
    <location>
        <begin position="152"/>
        <end position="171"/>
    </location>
</feature>
<evidence type="ECO:0000256" key="1">
    <source>
        <dbReference type="ARBA" id="ARBA00004141"/>
    </source>
</evidence>
<gene>
    <name evidence="7" type="ORF">P43SY_005384</name>
</gene>
<dbReference type="PANTHER" id="PTHR22950:SF349">
    <property type="entry name" value="AMINO ACID TRANSPORTER TRANSMEMBRANE DOMAIN-CONTAINING PROTEIN"/>
    <property type="match status" value="1"/>
</dbReference>
<name>A0AAD5LFM1_PYTIN</name>
<keyword evidence="8" id="KW-1185">Reference proteome</keyword>
<keyword evidence="2 5" id="KW-0812">Transmembrane</keyword>
<feature type="transmembrane region" description="Helical" evidence="5">
    <location>
        <begin position="42"/>
        <end position="69"/>
    </location>
</feature>
<comment type="caution">
    <text evidence="7">The sequence shown here is derived from an EMBL/GenBank/DDBJ whole genome shotgun (WGS) entry which is preliminary data.</text>
</comment>
<evidence type="ECO:0000256" key="2">
    <source>
        <dbReference type="ARBA" id="ARBA00022692"/>
    </source>
</evidence>
<feature type="domain" description="Amino acid transporter transmembrane" evidence="6">
    <location>
        <begin position="17"/>
        <end position="446"/>
    </location>
</feature>
<organism evidence="7 8">
    <name type="scientific">Pythium insidiosum</name>
    <name type="common">Pythiosis disease agent</name>
    <dbReference type="NCBI Taxonomy" id="114742"/>
    <lineage>
        <taxon>Eukaryota</taxon>
        <taxon>Sar</taxon>
        <taxon>Stramenopiles</taxon>
        <taxon>Oomycota</taxon>
        <taxon>Peronosporomycetes</taxon>
        <taxon>Pythiales</taxon>
        <taxon>Pythiaceae</taxon>
        <taxon>Pythium</taxon>
    </lineage>
</organism>
<dbReference type="AlphaFoldDB" id="A0AAD5LFM1"/>
<evidence type="ECO:0000313" key="8">
    <source>
        <dbReference type="Proteomes" id="UP001209570"/>
    </source>
</evidence>
<keyword evidence="3 5" id="KW-1133">Transmembrane helix</keyword>
<dbReference type="GO" id="GO:0015179">
    <property type="term" value="F:L-amino acid transmembrane transporter activity"/>
    <property type="evidence" value="ECO:0007669"/>
    <property type="project" value="TreeGrafter"/>
</dbReference>
<feature type="transmembrane region" description="Helical" evidence="5">
    <location>
        <begin position="127"/>
        <end position="145"/>
    </location>
</feature>
<dbReference type="GO" id="GO:0005774">
    <property type="term" value="C:vacuolar membrane"/>
    <property type="evidence" value="ECO:0007669"/>
    <property type="project" value="TreeGrafter"/>
</dbReference>
<feature type="transmembrane region" description="Helical" evidence="5">
    <location>
        <begin position="223"/>
        <end position="246"/>
    </location>
</feature>
<protein>
    <recommendedName>
        <fullName evidence="6">Amino acid transporter transmembrane domain-containing protein</fullName>
    </recommendedName>
</protein>
<proteinExistence type="predicted"/>
<dbReference type="PANTHER" id="PTHR22950">
    <property type="entry name" value="AMINO ACID TRANSPORTER"/>
    <property type="match status" value="1"/>
</dbReference>
<feature type="transmembrane region" description="Helical" evidence="5">
    <location>
        <begin position="90"/>
        <end position="115"/>
    </location>
</feature>
<keyword evidence="4 5" id="KW-0472">Membrane</keyword>
<feature type="transmembrane region" description="Helical" evidence="5">
    <location>
        <begin position="191"/>
        <end position="211"/>
    </location>
</feature>
<feature type="transmembrane region" description="Helical" evidence="5">
    <location>
        <begin position="398"/>
        <end position="418"/>
    </location>
</feature>
<dbReference type="InterPro" id="IPR013057">
    <property type="entry name" value="AA_transpt_TM"/>
</dbReference>